<evidence type="ECO:0000313" key="3">
    <source>
        <dbReference type="Proteomes" id="UP000275719"/>
    </source>
</evidence>
<sequence>MRKILGIGLIALSFVACKPTNDVKSQIGLKGEWTLTNVSYPKGFKVTSFHVADAKCFEGSQWKFVPNNSTGTVTLDHAGDCPTFSSNIVWTIGTDQSFNMKFVGNEKAKHITSGYKLSMVNQSANSFELVDDSTGTKVVYKFEKN</sequence>
<gene>
    <name evidence="2" type="ORF">EG240_06630</name>
</gene>
<keyword evidence="3" id="KW-1185">Reference proteome</keyword>
<evidence type="ECO:0000259" key="1">
    <source>
        <dbReference type="Pfam" id="PF13648"/>
    </source>
</evidence>
<dbReference type="EMBL" id="RQVQ01000012">
    <property type="protein sequence ID" value="RRJ91175.1"/>
    <property type="molecule type" value="Genomic_DNA"/>
</dbReference>
<dbReference type="Proteomes" id="UP000275719">
    <property type="component" value="Unassembled WGS sequence"/>
</dbReference>
<dbReference type="RefSeq" id="WP_125018615.1">
    <property type="nucleotide sequence ID" value="NZ_RQVQ01000012.1"/>
</dbReference>
<dbReference type="AlphaFoldDB" id="A0A3P3W7N1"/>
<evidence type="ECO:0000313" key="2">
    <source>
        <dbReference type="EMBL" id="RRJ91175.1"/>
    </source>
</evidence>
<dbReference type="InterPro" id="IPR024311">
    <property type="entry name" value="Lipocalin-like"/>
</dbReference>
<dbReference type="OrthoDB" id="1121756at2"/>
<comment type="caution">
    <text evidence="2">The sequence shown here is derived from an EMBL/GenBank/DDBJ whole genome shotgun (WGS) entry which is preliminary data.</text>
</comment>
<reference evidence="2 3" key="1">
    <citation type="submission" date="2018-11" db="EMBL/GenBank/DDBJ databases">
        <title>Flavobacterium sp. nov., YIM 102701-2 draft genome.</title>
        <authorList>
            <person name="Li G."/>
            <person name="Jiang Y."/>
        </authorList>
    </citation>
    <scope>NUCLEOTIDE SEQUENCE [LARGE SCALE GENOMIC DNA]</scope>
    <source>
        <strain evidence="2 3">YIM 102701-2</strain>
    </source>
</reference>
<dbReference type="PROSITE" id="PS51257">
    <property type="entry name" value="PROKAR_LIPOPROTEIN"/>
    <property type="match status" value="1"/>
</dbReference>
<organism evidence="2 3">
    <name type="scientific">Paenimyroides tangerinum</name>
    <dbReference type="NCBI Taxonomy" id="2488728"/>
    <lineage>
        <taxon>Bacteria</taxon>
        <taxon>Pseudomonadati</taxon>
        <taxon>Bacteroidota</taxon>
        <taxon>Flavobacteriia</taxon>
        <taxon>Flavobacteriales</taxon>
        <taxon>Flavobacteriaceae</taxon>
        <taxon>Paenimyroides</taxon>
    </lineage>
</organism>
<protein>
    <recommendedName>
        <fullName evidence="1">Lipocalin-like domain-containing protein</fullName>
    </recommendedName>
</protein>
<accession>A0A3P3W7N1</accession>
<name>A0A3P3W7N1_9FLAO</name>
<feature type="domain" description="Lipocalin-like" evidence="1">
    <location>
        <begin position="29"/>
        <end position="106"/>
    </location>
</feature>
<proteinExistence type="predicted"/>
<dbReference type="Pfam" id="PF13648">
    <property type="entry name" value="Lipocalin_4"/>
    <property type="match status" value="1"/>
</dbReference>